<organism evidence="1 2">
    <name type="scientific">Thalictrum thalictroides</name>
    <name type="common">Rue-anemone</name>
    <name type="synonym">Anemone thalictroides</name>
    <dbReference type="NCBI Taxonomy" id="46969"/>
    <lineage>
        <taxon>Eukaryota</taxon>
        <taxon>Viridiplantae</taxon>
        <taxon>Streptophyta</taxon>
        <taxon>Embryophyta</taxon>
        <taxon>Tracheophyta</taxon>
        <taxon>Spermatophyta</taxon>
        <taxon>Magnoliopsida</taxon>
        <taxon>Ranunculales</taxon>
        <taxon>Ranunculaceae</taxon>
        <taxon>Thalictroideae</taxon>
        <taxon>Thalictrum</taxon>
    </lineage>
</organism>
<comment type="caution">
    <text evidence="1">The sequence shown here is derived from an EMBL/GenBank/DDBJ whole genome shotgun (WGS) entry which is preliminary data.</text>
</comment>
<dbReference type="AlphaFoldDB" id="A0A7J6XG41"/>
<dbReference type="OrthoDB" id="990446at2759"/>
<keyword evidence="2" id="KW-1185">Reference proteome</keyword>
<name>A0A7J6XG41_THATH</name>
<gene>
    <name evidence="1" type="ORF">FRX31_002405</name>
</gene>
<accession>A0A7J6XG41</accession>
<evidence type="ECO:0000313" key="2">
    <source>
        <dbReference type="Proteomes" id="UP000554482"/>
    </source>
</evidence>
<protein>
    <submittedName>
        <fullName evidence="1">Uncharacterized protein</fullName>
    </submittedName>
</protein>
<evidence type="ECO:0000313" key="1">
    <source>
        <dbReference type="EMBL" id="KAF5208008.1"/>
    </source>
</evidence>
<dbReference type="EMBL" id="JABWDY010000612">
    <property type="protein sequence ID" value="KAF5208008.1"/>
    <property type="molecule type" value="Genomic_DNA"/>
</dbReference>
<reference evidence="1 2" key="1">
    <citation type="submission" date="2020-06" db="EMBL/GenBank/DDBJ databases">
        <title>Transcriptomic and genomic resources for Thalictrum thalictroides and T. hernandezii: Facilitating candidate gene discovery in an emerging model plant lineage.</title>
        <authorList>
            <person name="Arias T."/>
            <person name="Riano-Pachon D.M."/>
            <person name="Di Stilio V.S."/>
        </authorList>
    </citation>
    <scope>NUCLEOTIDE SEQUENCE [LARGE SCALE GENOMIC DNA]</scope>
    <source>
        <strain evidence="2">cv. WT478/WT964</strain>
        <tissue evidence="1">Leaves</tissue>
    </source>
</reference>
<proteinExistence type="predicted"/>
<sequence>MKLEKHFKKQGITGPPYKFLHGNMKDILSLMLQVQSKPMEHSHRIVRRVLPYIYQTAENY</sequence>
<dbReference type="Proteomes" id="UP000554482">
    <property type="component" value="Unassembled WGS sequence"/>
</dbReference>
<feature type="non-terminal residue" evidence="1">
    <location>
        <position position="60"/>
    </location>
</feature>